<proteinExistence type="inferred from homology"/>
<dbReference type="SUPFAM" id="SSF51445">
    <property type="entry name" value="(Trans)glycosidases"/>
    <property type="match status" value="1"/>
</dbReference>
<feature type="domain" description="Glycoside hydrolase family 5" evidence="4">
    <location>
        <begin position="61"/>
        <end position="282"/>
    </location>
</feature>
<dbReference type="AlphaFoldDB" id="A0A286REU7"/>
<keyword evidence="5" id="KW-0560">Oxidoreductase</keyword>
<dbReference type="PANTHER" id="PTHR12631:SF10">
    <property type="entry name" value="BETA-XYLOSIDASE-LIKE PROTEIN-RELATED"/>
    <property type="match status" value="1"/>
</dbReference>
<name>A0A286REU7_9BACT</name>
<dbReference type="PANTHER" id="PTHR12631">
    <property type="entry name" value="ALPHA-L-IDURONIDASE"/>
    <property type="match status" value="1"/>
</dbReference>
<comment type="similarity">
    <text evidence="3">Belongs to the glycosyl hydrolase 5 (cellulase A) family.</text>
</comment>
<dbReference type="RefSeq" id="WP_095414792.1">
    <property type="nucleotide sequence ID" value="NZ_CP018477.1"/>
</dbReference>
<dbReference type="GO" id="GO:0004355">
    <property type="term" value="F:glutamate synthase (NADPH) activity"/>
    <property type="evidence" value="ECO:0007669"/>
    <property type="project" value="UniProtKB-EC"/>
</dbReference>
<dbReference type="InterPro" id="IPR051923">
    <property type="entry name" value="Glycosyl_Hydrolase_39"/>
</dbReference>
<organism evidence="5 6">
    <name type="scientific">Thermogutta terrifontis</name>
    <dbReference type="NCBI Taxonomy" id="1331910"/>
    <lineage>
        <taxon>Bacteria</taxon>
        <taxon>Pseudomonadati</taxon>
        <taxon>Planctomycetota</taxon>
        <taxon>Planctomycetia</taxon>
        <taxon>Pirellulales</taxon>
        <taxon>Thermoguttaceae</taxon>
        <taxon>Thermogutta</taxon>
    </lineage>
</organism>
<keyword evidence="2 3" id="KW-0326">Glycosidase</keyword>
<evidence type="ECO:0000256" key="3">
    <source>
        <dbReference type="RuleBase" id="RU361153"/>
    </source>
</evidence>
<evidence type="ECO:0000259" key="4">
    <source>
        <dbReference type="Pfam" id="PF00150"/>
    </source>
</evidence>
<dbReference type="GO" id="GO:0000272">
    <property type="term" value="P:polysaccharide catabolic process"/>
    <property type="evidence" value="ECO:0007669"/>
    <property type="project" value="InterPro"/>
</dbReference>
<protein>
    <submittedName>
        <fullName evidence="5">Glutamate synthase [NADPH] large chain</fullName>
        <ecNumber evidence="5">1.4.1.13</ecNumber>
    </submittedName>
</protein>
<dbReference type="EMBL" id="CP018477">
    <property type="protein sequence ID" value="ASV74486.1"/>
    <property type="molecule type" value="Genomic_DNA"/>
</dbReference>
<dbReference type="KEGG" id="ttf:THTE_1884"/>
<dbReference type="InterPro" id="IPR017853">
    <property type="entry name" value="GH"/>
</dbReference>
<reference evidence="5 6" key="1">
    <citation type="journal article" name="Front. Microbiol.">
        <title>Sugar Metabolism of the First Thermophilic Planctomycete Thermogutta terrifontis: Comparative Genomic and Transcriptomic Approaches.</title>
        <authorList>
            <person name="Elcheninov A.G."/>
            <person name="Menzel P."/>
            <person name="Gudbergsdottir S.R."/>
            <person name="Slesarev A.I."/>
            <person name="Kadnikov V.V."/>
            <person name="Krogh A."/>
            <person name="Bonch-Osmolovskaya E.A."/>
            <person name="Peng X."/>
            <person name="Kublanov I.V."/>
        </authorList>
    </citation>
    <scope>NUCLEOTIDE SEQUENCE [LARGE SCALE GENOMIC DNA]</scope>
    <source>
        <strain evidence="5 6">R1</strain>
    </source>
</reference>
<dbReference type="InterPro" id="IPR001547">
    <property type="entry name" value="Glyco_hydro_5"/>
</dbReference>
<dbReference type="Proteomes" id="UP000215086">
    <property type="component" value="Chromosome"/>
</dbReference>
<keyword evidence="1 3" id="KW-0378">Hydrolase</keyword>
<dbReference type="Pfam" id="PF00150">
    <property type="entry name" value="Cellulase"/>
    <property type="match status" value="1"/>
</dbReference>
<dbReference type="Gene3D" id="3.20.20.80">
    <property type="entry name" value="Glycosidases"/>
    <property type="match status" value="1"/>
</dbReference>
<evidence type="ECO:0000256" key="1">
    <source>
        <dbReference type="ARBA" id="ARBA00022801"/>
    </source>
</evidence>
<sequence length="430" mass="48780">MRRTTSASFLIRLLLGITVSGSILAGALPPSAAEEKFPPPVVPQGFGVNIHFTDARPGEMEMLAASGVKWIRMDFVWGATERKRGEYDFSAYERLMNSLEKHGIRALFILDYGNPLYDDGLAPHTDEGRQAFARWAAAAAKHFRGKDILWEMYNEPNIGFWKPKPNVQDYVKLAVEVGKTLRREAPEELYIGPATSQIDLKFLEACFQGGLLEYWDAVSVHPYRQTPPETVLPEYEKLRQLIDKYAPAGKKIPIISGEWGYSAVWKNYDETRQGKYLPRQWLINISAGVPVSIWYDWHDDGPDPKEPEHHFGMVAYPYHAGRDPVYDPKPAYRAAQTLCRVLQDFRFVKTLEAEGNDAVPCWVLLFEKDKKPAIVAWCQEDGKTATIRLRIPEGRYRMTDWLGQDKGVLEVTSQPVAVEVADSPTYLVAE</sequence>
<dbReference type="OrthoDB" id="9776971at2"/>
<gene>
    <name evidence="5" type="ORF">THTE_1884</name>
</gene>
<dbReference type="EC" id="1.4.1.13" evidence="5"/>
<evidence type="ECO:0000313" key="5">
    <source>
        <dbReference type="EMBL" id="ASV74486.1"/>
    </source>
</evidence>
<dbReference type="GO" id="GO:0004553">
    <property type="term" value="F:hydrolase activity, hydrolyzing O-glycosyl compounds"/>
    <property type="evidence" value="ECO:0007669"/>
    <property type="project" value="InterPro"/>
</dbReference>
<accession>A0A286REU7</accession>
<evidence type="ECO:0000256" key="2">
    <source>
        <dbReference type="ARBA" id="ARBA00023295"/>
    </source>
</evidence>
<evidence type="ECO:0000313" key="6">
    <source>
        <dbReference type="Proteomes" id="UP000215086"/>
    </source>
</evidence>
<keyword evidence="6" id="KW-1185">Reference proteome</keyword>